<dbReference type="OrthoDB" id="9790442at2"/>
<dbReference type="SMART" id="SM00448">
    <property type="entry name" value="REC"/>
    <property type="match status" value="1"/>
</dbReference>
<dbReference type="SUPFAM" id="SSF46894">
    <property type="entry name" value="C-terminal effector domain of the bipartite response regulators"/>
    <property type="match status" value="1"/>
</dbReference>
<dbReference type="PROSITE" id="PS50110">
    <property type="entry name" value="RESPONSE_REGULATORY"/>
    <property type="match status" value="1"/>
</dbReference>
<evidence type="ECO:0000256" key="8">
    <source>
        <dbReference type="PROSITE-ProRule" id="PRU00169"/>
    </source>
</evidence>
<dbReference type="GO" id="GO:0032993">
    <property type="term" value="C:protein-DNA complex"/>
    <property type="evidence" value="ECO:0007669"/>
    <property type="project" value="TreeGrafter"/>
</dbReference>
<dbReference type="FunFam" id="1.10.10.10:FF:000018">
    <property type="entry name" value="DNA-binding response regulator ResD"/>
    <property type="match status" value="1"/>
</dbReference>
<dbReference type="GO" id="GO:0000156">
    <property type="term" value="F:phosphorelay response regulator activity"/>
    <property type="evidence" value="ECO:0007669"/>
    <property type="project" value="TreeGrafter"/>
</dbReference>
<keyword evidence="6" id="KW-0804">Transcription</keyword>
<dbReference type="PANTHER" id="PTHR48111:SF40">
    <property type="entry name" value="PHOSPHATE REGULON TRANSCRIPTIONAL REGULATORY PROTEIN PHOB"/>
    <property type="match status" value="1"/>
</dbReference>
<dbReference type="EMBL" id="QVLU01000001">
    <property type="protein sequence ID" value="RGE74672.1"/>
    <property type="molecule type" value="Genomic_DNA"/>
</dbReference>
<dbReference type="InterPro" id="IPR001867">
    <property type="entry name" value="OmpR/PhoB-type_DNA-bd"/>
</dbReference>
<keyword evidence="2 8" id="KW-0597">Phosphoprotein</keyword>
<evidence type="ECO:0000259" key="11">
    <source>
        <dbReference type="PROSITE" id="PS51755"/>
    </source>
</evidence>
<dbReference type="SMART" id="SM00862">
    <property type="entry name" value="Trans_reg_C"/>
    <property type="match status" value="1"/>
</dbReference>
<dbReference type="InterPro" id="IPR011006">
    <property type="entry name" value="CheY-like_superfamily"/>
</dbReference>
<protein>
    <recommendedName>
        <fullName evidence="1">Stage 0 sporulation protein A homolog</fullName>
    </recommendedName>
</protein>
<keyword evidence="3" id="KW-0902">Two-component regulatory system</keyword>
<name>A0A3E3J5U0_9FIRM</name>
<dbReference type="Pfam" id="PF00486">
    <property type="entry name" value="Trans_reg_C"/>
    <property type="match status" value="1"/>
</dbReference>
<feature type="modified residue" description="4-aspartylphosphate" evidence="8">
    <location>
        <position position="53"/>
    </location>
</feature>
<gene>
    <name evidence="12" type="ORF">DWY69_01565</name>
</gene>
<comment type="function">
    <text evidence="7">May play the central regulatory role in sporulation. It may be an element of the effector pathway responsible for the activation of sporulation genes in response to nutritional stress. Spo0A may act in concert with spo0H (a sigma factor) to control the expression of some genes that are critical to the sporulation process.</text>
</comment>
<dbReference type="Gene3D" id="3.40.50.2300">
    <property type="match status" value="1"/>
</dbReference>
<evidence type="ECO:0000256" key="9">
    <source>
        <dbReference type="PROSITE-ProRule" id="PRU01091"/>
    </source>
</evidence>
<dbReference type="PANTHER" id="PTHR48111">
    <property type="entry name" value="REGULATOR OF RPOS"/>
    <property type="match status" value="1"/>
</dbReference>
<dbReference type="Proteomes" id="UP000261166">
    <property type="component" value="Unassembled WGS sequence"/>
</dbReference>
<feature type="domain" description="OmpR/PhoB-type" evidence="11">
    <location>
        <begin position="133"/>
        <end position="232"/>
    </location>
</feature>
<organism evidence="12 13">
    <name type="scientific">Eisenbergiella massiliensis</name>
    <dbReference type="NCBI Taxonomy" id="1720294"/>
    <lineage>
        <taxon>Bacteria</taxon>
        <taxon>Bacillati</taxon>
        <taxon>Bacillota</taxon>
        <taxon>Clostridia</taxon>
        <taxon>Lachnospirales</taxon>
        <taxon>Lachnospiraceae</taxon>
        <taxon>Eisenbergiella</taxon>
    </lineage>
</organism>
<evidence type="ECO:0000256" key="6">
    <source>
        <dbReference type="ARBA" id="ARBA00023163"/>
    </source>
</evidence>
<dbReference type="FunFam" id="3.40.50.2300:FF:000001">
    <property type="entry name" value="DNA-binding response regulator PhoB"/>
    <property type="match status" value="1"/>
</dbReference>
<proteinExistence type="predicted"/>
<dbReference type="GO" id="GO:0006355">
    <property type="term" value="P:regulation of DNA-templated transcription"/>
    <property type="evidence" value="ECO:0007669"/>
    <property type="project" value="InterPro"/>
</dbReference>
<feature type="DNA-binding region" description="OmpR/PhoB-type" evidence="9">
    <location>
        <begin position="133"/>
        <end position="232"/>
    </location>
</feature>
<dbReference type="PROSITE" id="PS51755">
    <property type="entry name" value="OMPR_PHOB"/>
    <property type="match status" value="1"/>
</dbReference>
<dbReference type="Gene3D" id="1.10.10.10">
    <property type="entry name" value="Winged helix-like DNA-binding domain superfamily/Winged helix DNA-binding domain"/>
    <property type="match status" value="1"/>
</dbReference>
<evidence type="ECO:0000313" key="12">
    <source>
        <dbReference type="EMBL" id="RGE74672.1"/>
    </source>
</evidence>
<dbReference type="Pfam" id="PF00072">
    <property type="entry name" value="Response_reg"/>
    <property type="match status" value="1"/>
</dbReference>
<evidence type="ECO:0000256" key="4">
    <source>
        <dbReference type="ARBA" id="ARBA00023015"/>
    </source>
</evidence>
<keyword evidence="4" id="KW-0805">Transcription regulation</keyword>
<dbReference type="CDD" id="cd17574">
    <property type="entry name" value="REC_OmpR"/>
    <property type="match status" value="1"/>
</dbReference>
<evidence type="ECO:0000256" key="3">
    <source>
        <dbReference type="ARBA" id="ARBA00023012"/>
    </source>
</evidence>
<dbReference type="AlphaFoldDB" id="A0A3E3J5U0"/>
<dbReference type="InterPro" id="IPR036388">
    <property type="entry name" value="WH-like_DNA-bd_sf"/>
</dbReference>
<dbReference type="InterPro" id="IPR039420">
    <property type="entry name" value="WalR-like"/>
</dbReference>
<dbReference type="GO" id="GO:0005829">
    <property type="term" value="C:cytosol"/>
    <property type="evidence" value="ECO:0007669"/>
    <property type="project" value="TreeGrafter"/>
</dbReference>
<evidence type="ECO:0000259" key="10">
    <source>
        <dbReference type="PROSITE" id="PS50110"/>
    </source>
</evidence>
<dbReference type="InterPro" id="IPR016032">
    <property type="entry name" value="Sig_transdc_resp-reg_C-effctor"/>
</dbReference>
<dbReference type="SUPFAM" id="SSF52172">
    <property type="entry name" value="CheY-like"/>
    <property type="match status" value="1"/>
</dbReference>
<evidence type="ECO:0000256" key="1">
    <source>
        <dbReference type="ARBA" id="ARBA00018672"/>
    </source>
</evidence>
<evidence type="ECO:0000256" key="7">
    <source>
        <dbReference type="ARBA" id="ARBA00024867"/>
    </source>
</evidence>
<accession>A0A3E3J5U0</accession>
<keyword evidence="5 9" id="KW-0238">DNA-binding</keyword>
<dbReference type="GO" id="GO:0000976">
    <property type="term" value="F:transcription cis-regulatory region binding"/>
    <property type="evidence" value="ECO:0007669"/>
    <property type="project" value="TreeGrafter"/>
</dbReference>
<comment type="caution">
    <text evidence="12">The sequence shown here is derived from an EMBL/GenBank/DDBJ whole genome shotgun (WGS) entry which is preliminary data.</text>
</comment>
<dbReference type="CDD" id="cd00383">
    <property type="entry name" value="trans_reg_C"/>
    <property type="match status" value="1"/>
</dbReference>
<evidence type="ECO:0000256" key="2">
    <source>
        <dbReference type="ARBA" id="ARBA00022553"/>
    </source>
</evidence>
<evidence type="ECO:0000256" key="5">
    <source>
        <dbReference type="ARBA" id="ARBA00023125"/>
    </source>
</evidence>
<dbReference type="InterPro" id="IPR001789">
    <property type="entry name" value="Sig_transdc_resp-reg_receiver"/>
</dbReference>
<dbReference type="Gene3D" id="6.10.250.690">
    <property type="match status" value="1"/>
</dbReference>
<dbReference type="RefSeq" id="WP_025489112.1">
    <property type="nucleotide sequence ID" value="NZ_JBKVAZ010000015.1"/>
</dbReference>
<feature type="domain" description="Response regulatory" evidence="10">
    <location>
        <begin position="4"/>
        <end position="117"/>
    </location>
</feature>
<evidence type="ECO:0000313" key="13">
    <source>
        <dbReference type="Proteomes" id="UP000261166"/>
    </source>
</evidence>
<sequence>MNRKILIAEDDSDILNLLKLYLESSGFQVLTTSDGEAAWNIMQSDKIDLAILDVMMPKIDGFTLTQKIRNEYNIPILLLTAKSEDKDKILGLNLGADDYMTKPFNPLEVVARVNANLRRFYQLNPASAEKTTPSVLVLGELELDMKNWILRKNGAEVILTPNEYKLLSFLMQSPGRVYTKSQLCTAINGEYYENYENAVMVYISHLREKIEEDPKAPRYIKNVRGVGYKIEKV</sequence>
<reference evidence="12 13" key="1">
    <citation type="submission" date="2018-08" db="EMBL/GenBank/DDBJ databases">
        <title>A genome reference for cultivated species of the human gut microbiota.</title>
        <authorList>
            <person name="Zou Y."/>
            <person name="Xue W."/>
            <person name="Luo G."/>
        </authorList>
    </citation>
    <scope>NUCLEOTIDE SEQUENCE [LARGE SCALE GENOMIC DNA]</scope>
    <source>
        <strain evidence="12 13">AF26-4BH</strain>
    </source>
</reference>